<dbReference type="SUPFAM" id="SSF54909">
    <property type="entry name" value="Dimeric alpha+beta barrel"/>
    <property type="match status" value="1"/>
</dbReference>
<dbReference type="Pfam" id="PF03795">
    <property type="entry name" value="YCII"/>
    <property type="match status" value="1"/>
</dbReference>
<feature type="domain" description="YCII-related" evidence="2">
    <location>
        <begin position="1"/>
        <end position="90"/>
    </location>
</feature>
<protein>
    <submittedName>
        <fullName evidence="3">YciI family protein</fullName>
    </submittedName>
</protein>
<dbReference type="RefSeq" id="WP_220662157.1">
    <property type="nucleotide sequence ID" value="NZ_CP069370.1"/>
</dbReference>
<dbReference type="Proteomes" id="UP000826300">
    <property type="component" value="Chromosome"/>
</dbReference>
<evidence type="ECO:0000313" key="3">
    <source>
        <dbReference type="EMBL" id="QYZ69941.1"/>
    </source>
</evidence>
<reference evidence="3" key="1">
    <citation type="submission" date="2021-02" db="EMBL/GenBank/DDBJ databases">
        <title>Rhodobacter shimadae sp. nov., an aerobic anoxygenic phototrophic bacterium isolated from a hot spring.</title>
        <authorList>
            <person name="Muramatsu S."/>
            <person name="Haruta S."/>
            <person name="Hirose S."/>
            <person name="Hanada S."/>
        </authorList>
    </citation>
    <scope>NUCLEOTIDE SEQUENCE</scope>
    <source>
        <strain evidence="3">N10</strain>
    </source>
</reference>
<gene>
    <name evidence="3" type="ORF">JO391_20025</name>
</gene>
<name>A0A8G1ED83_9RHOB</name>
<dbReference type="AlphaFoldDB" id="A0A8G1ED83"/>
<dbReference type="Gene3D" id="3.30.70.1060">
    <property type="entry name" value="Dimeric alpha+beta barrel"/>
    <property type="match status" value="1"/>
</dbReference>
<evidence type="ECO:0000313" key="4">
    <source>
        <dbReference type="Proteomes" id="UP000826300"/>
    </source>
</evidence>
<evidence type="ECO:0000259" key="2">
    <source>
        <dbReference type="Pfam" id="PF03795"/>
    </source>
</evidence>
<sequence>MAWLVLSEDSAEGPALRADAALMAAHWDYEQSIAPLILAAGSLRADDGVTKTGSLLILDVATRPEAAAIIAGDPATKAGLRGRIEIRYWNPAILGGRVLG</sequence>
<keyword evidence="4" id="KW-1185">Reference proteome</keyword>
<evidence type="ECO:0000256" key="1">
    <source>
        <dbReference type="ARBA" id="ARBA00007689"/>
    </source>
</evidence>
<comment type="similarity">
    <text evidence="1">Belongs to the YciI family.</text>
</comment>
<proteinExistence type="inferred from homology"/>
<dbReference type="InterPro" id="IPR005545">
    <property type="entry name" value="YCII"/>
</dbReference>
<accession>A0A8G1ED83</accession>
<dbReference type="EMBL" id="CP069370">
    <property type="protein sequence ID" value="QYZ69941.1"/>
    <property type="molecule type" value="Genomic_DNA"/>
</dbReference>
<organism evidence="3 4">
    <name type="scientific">Neotabrizicola shimadae</name>
    <dbReference type="NCBI Taxonomy" id="2807096"/>
    <lineage>
        <taxon>Bacteria</taxon>
        <taxon>Pseudomonadati</taxon>
        <taxon>Pseudomonadota</taxon>
        <taxon>Alphaproteobacteria</taxon>
        <taxon>Rhodobacterales</taxon>
        <taxon>Paracoccaceae</taxon>
        <taxon>Neotabrizicola</taxon>
    </lineage>
</organism>
<dbReference type="KEGG" id="nsm:JO391_20025"/>
<dbReference type="InterPro" id="IPR011008">
    <property type="entry name" value="Dimeric_a/b-barrel"/>
</dbReference>